<sequence length="287" mass="31373">MSNQFFPPSSGSPYHPNPSPRSANFGRSNTSPDLVDVDEEGNHPSSSNKTNTHTGSGNGNGRQWNNQVHPSSPAGFHPHSAPATPRKANFVPPQFNANAERPSPAINMGGPKKLTRRAGQGTGSSSSLTPSGEEEEDAGGSSKKKIRYNSHNAKDEEKVKDEVEDTFDPMEAIHVFDSKAELENEWDKIQGELVKFLDNYAKDTLAHAYENIIQVNYIFTKLNRDAQEHLLAGVEAIETEEAGHEKARKIITDFSAEMKRAAEVLSRFGNQNNALKAILAKPEGEVV</sequence>
<feature type="compositionally biased region" description="Low complexity" evidence="1">
    <location>
        <begin position="45"/>
        <end position="55"/>
    </location>
</feature>
<accession>A0AAX4KWS3</accession>
<dbReference type="AlphaFoldDB" id="A0AAX4KWS3"/>
<evidence type="ECO:0000313" key="3">
    <source>
        <dbReference type="Proteomes" id="UP001358614"/>
    </source>
</evidence>
<dbReference type="RefSeq" id="XP_066088296.1">
    <property type="nucleotide sequence ID" value="XM_066232199.1"/>
</dbReference>
<feature type="compositionally biased region" description="Polar residues" evidence="1">
    <location>
        <begin position="1"/>
        <end position="12"/>
    </location>
</feature>
<feature type="compositionally biased region" description="Polar residues" evidence="1">
    <location>
        <begin position="20"/>
        <end position="32"/>
    </location>
</feature>
<evidence type="ECO:0000313" key="2">
    <source>
        <dbReference type="EMBL" id="WWD10329.1"/>
    </source>
</evidence>
<proteinExistence type="predicted"/>
<dbReference type="Proteomes" id="UP001358614">
    <property type="component" value="Chromosome 3"/>
</dbReference>
<protein>
    <submittedName>
        <fullName evidence="2">Uncharacterized protein</fullName>
    </submittedName>
</protein>
<feature type="region of interest" description="Disordered" evidence="1">
    <location>
        <begin position="1"/>
        <end position="162"/>
    </location>
</feature>
<dbReference type="GeneID" id="91107265"/>
<dbReference type="EMBL" id="CP144091">
    <property type="protein sequence ID" value="WWD10329.1"/>
    <property type="molecule type" value="Genomic_DNA"/>
</dbReference>
<reference evidence="2 3" key="1">
    <citation type="submission" date="2024-01" db="EMBL/GenBank/DDBJ databases">
        <title>Comparative genomics of Cryptococcus and Kwoniella reveals pathogenesis evolution and contrasting modes of karyotype evolution via chromosome fusion or intercentromeric recombination.</title>
        <authorList>
            <person name="Coelho M.A."/>
            <person name="David-Palma M."/>
            <person name="Shea T."/>
            <person name="Bowers K."/>
            <person name="McGinley-Smith S."/>
            <person name="Mohammad A.W."/>
            <person name="Gnirke A."/>
            <person name="Yurkov A.M."/>
            <person name="Nowrousian M."/>
            <person name="Sun S."/>
            <person name="Cuomo C.A."/>
            <person name="Heitman J."/>
        </authorList>
    </citation>
    <scope>NUCLEOTIDE SEQUENCE [LARGE SCALE GENOMIC DNA]</scope>
    <source>
        <strain evidence="2 3">PYCC6329</strain>
    </source>
</reference>
<evidence type="ECO:0000256" key="1">
    <source>
        <dbReference type="SAM" id="MobiDB-lite"/>
    </source>
</evidence>
<gene>
    <name evidence="2" type="ORF">V865_008464</name>
</gene>
<feature type="compositionally biased region" description="Basic and acidic residues" evidence="1">
    <location>
        <begin position="152"/>
        <end position="161"/>
    </location>
</feature>
<organism evidence="2 3">
    <name type="scientific">Kwoniella europaea PYCC6329</name>
    <dbReference type="NCBI Taxonomy" id="1423913"/>
    <lineage>
        <taxon>Eukaryota</taxon>
        <taxon>Fungi</taxon>
        <taxon>Dikarya</taxon>
        <taxon>Basidiomycota</taxon>
        <taxon>Agaricomycotina</taxon>
        <taxon>Tremellomycetes</taxon>
        <taxon>Tremellales</taxon>
        <taxon>Cryptococcaceae</taxon>
        <taxon>Kwoniella</taxon>
    </lineage>
</organism>
<keyword evidence="3" id="KW-1185">Reference proteome</keyword>
<name>A0AAX4KWS3_9TREE</name>
<dbReference type="KEGG" id="ker:91107265"/>